<sequence length="30" mass="3515">MSHTLGKAVTTNERLKKKGYNFKKLSHSYF</sequence>
<accession>A0A8S5QZB9</accession>
<protein>
    <submittedName>
        <fullName evidence="1">Uncharacterized protein</fullName>
    </submittedName>
</protein>
<organism evidence="1">
    <name type="scientific">virus sp. ctPLL24</name>
    <dbReference type="NCBI Taxonomy" id="2826802"/>
    <lineage>
        <taxon>Viruses</taxon>
    </lineage>
</organism>
<name>A0A8S5QZB9_9VIRU</name>
<reference evidence="1" key="1">
    <citation type="journal article" date="2021" name="Proc. Natl. Acad. Sci. U.S.A.">
        <title>A Catalog of Tens of Thousands of Viruses from Human Metagenomes Reveals Hidden Associations with Chronic Diseases.</title>
        <authorList>
            <person name="Tisza M.J."/>
            <person name="Buck C.B."/>
        </authorList>
    </citation>
    <scope>NUCLEOTIDE SEQUENCE</scope>
    <source>
        <strain evidence="1">CtPLL24</strain>
    </source>
</reference>
<proteinExistence type="predicted"/>
<dbReference type="EMBL" id="BK015778">
    <property type="protein sequence ID" value="DAE24607.1"/>
    <property type="molecule type" value="Genomic_DNA"/>
</dbReference>
<evidence type="ECO:0000313" key="1">
    <source>
        <dbReference type="EMBL" id="DAE24607.1"/>
    </source>
</evidence>